<evidence type="ECO:0000313" key="2">
    <source>
        <dbReference type="EMBL" id="KNF09764.1"/>
    </source>
</evidence>
<keyword evidence="1" id="KW-0812">Transmembrane</keyword>
<feature type="transmembrane region" description="Helical" evidence="1">
    <location>
        <begin position="391"/>
        <end position="411"/>
    </location>
</feature>
<evidence type="ECO:0000256" key="1">
    <source>
        <dbReference type="SAM" id="Phobius"/>
    </source>
</evidence>
<keyword evidence="1" id="KW-0472">Membrane</keyword>
<feature type="transmembrane region" description="Helical" evidence="1">
    <location>
        <begin position="359"/>
        <end position="379"/>
    </location>
</feature>
<organism evidence="2 3">
    <name type="scientific">Gottschalkia purinilytica</name>
    <name type="common">Clostridium purinilyticum</name>
    <dbReference type="NCBI Taxonomy" id="1503"/>
    <lineage>
        <taxon>Bacteria</taxon>
        <taxon>Bacillati</taxon>
        <taxon>Bacillota</taxon>
        <taxon>Tissierellia</taxon>
        <taxon>Tissierellales</taxon>
        <taxon>Gottschalkiaceae</taxon>
        <taxon>Gottschalkia</taxon>
    </lineage>
</organism>
<feature type="transmembrane region" description="Helical" evidence="1">
    <location>
        <begin position="91"/>
        <end position="109"/>
    </location>
</feature>
<comment type="caution">
    <text evidence="2">The sequence shown here is derived from an EMBL/GenBank/DDBJ whole genome shotgun (WGS) entry which is preliminary data.</text>
</comment>
<feature type="transmembrane region" description="Helical" evidence="1">
    <location>
        <begin position="162"/>
        <end position="181"/>
    </location>
</feature>
<dbReference type="PATRIC" id="fig|1503.3.peg.1712"/>
<keyword evidence="3" id="KW-1185">Reference proteome</keyword>
<dbReference type="Proteomes" id="UP000037267">
    <property type="component" value="Unassembled WGS sequence"/>
</dbReference>
<feature type="transmembrane region" description="Helical" evidence="1">
    <location>
        <begin position="274"/>
        <end position="297"/>
    </location>
</feature>
<proteinExistence type="predicted"/>
<feature type="transmembrane region" description="Helical" evidence="1">
    <location>
        <begin position="193"/>
        <end position="215"/>
    </location>
</feature>
<dbReference type="AlphaFoldDB" id="A0A0L0WE68"/>
<dbReference type="RefSeq" id="WP_050354144.1">
    <property type="nucleotide sequence ID" value="NZ_LGSS01000002.1"/>
</dbReference>
<gene>
    <name evidence="2" type="ORF">CLPU_2c02160</name>
</gene>
<dbReference type="OrthoDB" id="1707224at2"/>
<keyword evidence="1" id="KW-1133">Transmembrane helix</keyword>
<sequence>MFCHRCGQSNDDYSNYCSKDGIALRGKKLNVRLSKKETKFCKDCGSKTEKSDLYCNSCGQSLFEVKEKKSINKIPNVTLEKTSLLYSLKTSGISFAIILIINIIISLLGNKTIDDAIVREIGPFFSLDYINFIDFTLISNFIKLKLISGVGKGVSGELSYQGGVLILAIIPFFVFCIIGILNARKDCKNSKEFCIKNSLLISLFYGLILGILTMFGSGKFDIPLGIFDLNLVKKYSFLTAILNGFILSILFYLIGYGIYIKFRRKNEIIERYKYLFNGLLTLFTGYIVSFTLFLLFINRTMIDTYSGFVDKILTLQMPSYIWYILNFNTFHVNDGNMLQSFSVINTEELRQIFDSTGMGLIYVGLIISFMLFFAIGIKMKKSSKGNLVKDILYFSISYSLFMIAFVLVSNIKVQVSGSVSNIIGRNYEGIFVGFKVIGTFIKSFAFSFVATFSGSLIGKEKSTQEVEAYE</sequence>
<feature type="transmembrane region" description="Helical" evidence="1">
    <location>
        <begin position="235"/>
        <end position="262"/>
    </location>
</feature>
<dbReference type="EMBL" id="LGSS01000002">
    <property type="protein sequence ID" value="KNF09764.1"/>
    <property type="molecule type" value="Genomic_DNA"/>
</dbReference>
<feature type="transmembrane region" description="Helical" evidence="1">
    <location>
        <begin position="431"/>
        <end position="452"/>
    </location>
</feature>
<accession>A0A0L0WE68</accession>
<dbReference type="STRING" id="1503.CLPU_2c02160"/>
<evidence type="ECO:0000313" key="3">
    <source>
        <dbReference type="Proteomes" id="UP000037267"/>
    </source>
</evidence>
<name>A0A0L0WE68_GOTPU</name>
<reference evidence="3" key="1">
    <citation type="submission" date="2015-07" db="EMBL/GenBank/DDBJ databases">
        <title>Draft genome sequence of the purine-degrading Gottschalkia purinilyticum DSM 1384 (formerly Clostridium purinilyticum).</title>
        <authorList>
            <person name="Poehlein A."/>
            <person name="Schiel-Bengelsdorf B."/>
            <person name="Bengelsdorf F.R."/>
            <person name="Daniel R."/>
            <person name="Duerre P."/>
        </authorList>
    </citation>
    <scope>NUCLEOTIDE SEQUENCE [LARGE SCALE GENOMIC DNA]</scope>
    <source>
        <strain evidence="3">DSM 1384</strain>
    </source>
</reference>
<protein>
    <submittedName>
        <fullName evidence="2">Putative membrane protein</fullName>
    </submittedName>
</protein>